<dbReference type="RefSeq" id="WP_005193133.1">
    <property type="nucleotide sequence ID" value="NZ_CP045804.1"/>
</dbReference>
<proteinExistence type="predicted"/>
<feature type="region of interest" description="Disordered" evidence="1">
    <location>
        <begin position="1"/>
        <end position="87"/>
    </location>
</feature>
<dbReference type="Gene3D" id="3.10.120.10">
    <property type="entry name" value="Cytochrome b5-like heme/steroid binding domain"/>
    <property type="match status" value="1"/>
</dbReference>
<feature type="transmembrane region" description="Helical" evidence="2">
    <location>
        <begin position="395"/>
        <end position="414"/>
    </location>
</feature>
<dbReference type="Pfam" id="PF00487">
    <property type="entry name" value="FA_desaturase"/>
    <property type="match status" value="1"/>
</dbReference>
<evidence type="ECO:0000256" key="1">
    <source>
        <dbReference type="SAM" id="MobiDB-lite"/>
    </source>
</evidence>
<name>A0A857LSI8_9ACTN</name>
<keyword evidence="2" id="KW-1133">Transmembrane helix</keyword>
<evidence type="ECO:0000313" key="3">
    <source>
        <dbReference type="EMBL" id="QHN40999.1"/>
    </source>
</evidence>
<keyword evidence="2" id="KW-0472">Membrane</keyword>
<dbReference type="GO" id="GO:0016020">
    <property type="term" value="C:membrane"/>
    <property type="evidence" value="ECO:0007669"/>
    <property type="project" value="TreeGrafter"/>
</dbReference>
<dbReference type="GO" id="GO:0042759">
    <property type="term" value="P:long-chain fatty acid biosynthetic process"/>
    <property type="evidence" value="ECO:0007669"/>
    <property type="project" value="UniProtKB-ARBA"/>
</dbReference>
<keyword evidence="2" id="KW-0812">Transmembrane</keyword>
<dbReference type="InterPro" id="IPR005804">
    <property type="entry name" value="FA_desaturase_dom"/>
</dbReference>
<evidence type="ECO:0000256" key="2">
    <source>
        <dbReference type="SAM" id="Phobius"/>
    </source>
</evidence>
<sequence length="555" mass="62254">MAHTESGTDVRTAVLPNRAPEQGGPDASGEEAEQTATGNAVAGSPAPTDAEPGVGEGDRRPPGSDGPEVTEGSEVLRHPDLGRLPGIEGGPQLADVWVYKGRAYDLTDWISKHPGGEFFIGRSKNRDITSIIGSYHANVEAVERMLEKYALDRDAVIEDVHPKNNAPDFLFTERFDSWRDTPKYDFGRRNDLLHEIKKRLRGKDIQAKLKRLDRWFNIVAALLFIAYFAVQGLRLYDTSWMPLPAFVILMVILRSSLAGFGHYAIHRAQKGATKVLVNAFDMNYVALSFVTADGHALLHHPHTQSEVDIKKNVFTFMMDLPRWYRIPIHTIHKFGHAVTGMTFRLIDVCNLTRKVGIAQMYGSKRGGLPHFIGAFGMRFLLLAELIAFIVAGDFWAWLLQFVVTMWVSTFLVVASHDFEMDAEEIEPDTDDWAINQLEQAYDLKITGIRYVDCFLSAGLSSHRVHHVLPYQRSGFANIWCEDLVAEESAKFGVEWLPAKSFVADRFPKQVVTYLGAKSRTAQENNWGFFREHFSPTMLKTCADYTVKGFTGVGTV</sequence>
<dbReference type="InterPro" id="IPR012171">
    <property type="entry name" value="Fatty_acid_desaturase"/>
</dbReference>
<dbReference type="EMBL" id="CP045810">
    <property type="protein sequence ID" value="QHN40999.1"/>
    <property type="molecule type" value="Genomic_DNA"/>
</dbReference>
<dbReference type="PANTHER" id="PTHR19353">
    <property type="entry name" value="FATTY ACID DESATURASE 2"/>
    <property type="match status" value="1"/>
</dbReference>
<dbReference type="GO" id="GO:0006636">
    <property type="term" value="P:unsaturated fatty acid biosynthetic process"/>
    <property type="evidence" value="ECO:0007669"/>
    <property type="project" value="UniProtKB-ARBA"/>
</dbReference>
<organism evidence="3">
    <name type="scientific">Gordonia amarae</name>
    <dbReference type="NCBI Taxonomy" id="36821"/>
    <lineage>
        <taxon>Bacteria</taxon>
        <taxon>Bacillati</taxon>
        <taxon>Actinomycetota</taxon>
        <taxon>Actinomycetes</taxon>
        <taxon>Mycobacteriales</taxon>
        <taxon>Gordoniaceae</taxon>
        <taxon>Gordonia</taxon>
    </lineage>
</organism>
<dbReference type="PANTHER" id="PTHR19353:SF19">
    <property type="entry name" value="DELTA(5) FATTY ACID DESATURASE C-RELATED"/>
    <property type="match status" value="1"/>
</dbReference>
<dbReference type="Pfam" id="PF00173">
    <property type="entry name" value="Cyt-b5"/>
    <property type="match status" value="1"/>
</dbReference>
<dbReference type="SUPFAM" id="SSF55856">
    <property type="entry name" value="Cytochrome b5-like heme/steroid binding domain"/>
    <property type="match status" value="1"/>
</dbReference>
<dbReference type="AlphaFoldDB" id="A0A857LSI8"/>
<dbReference type="InterPro" id="IPR001199">
    <property type="entry name" value="Cyt_B5-like_heme/steroid-bd"/>
</dbReference>
<reference evidence="3" key="1">
    <citation type="journal article" date="2021" name="Nat. Microbiol.">
        <title>Cocultivation of an ultrasmall environmental parasitic bacterium with lytic ability against bacteria associated with wastewater foams.</title>
        <authorList>
            <person name="Batinovic S."/>
            <person name="Rose J.J.A."/>
            <person name="Ratcliffe J."/>
            <person name="Seviour R.J."/>
            <person name="Petrovski S."/>
        </authorList>
    </citation>
    <scope>NUCLEOTIDE SEQUENCE</scope>
    <source>
        <strain evidence="3">CON44</strain>
    </source>
</reference>
<dbReference type="PROSITE" id="PS50255">
    <property type="entry name" value="CYTOCHROME_B5_2"/>
    <property type="match status" value="1"/>
</dbReference>
<feature type="transmembrane region" description="Helical" evidence="2">
    <location>
        <begin position="215"/>
        <end position="233"/>
    </location>
</feature>
<dbReference type="InterPro" id="IPR036400">
    <property type="entry name" value="Cyt_B5-like_heme/steroid_sf"/>
</dbReference>
<gene>
    <name evidence="3" type="ORF">GII30_19140</name>
</gene>
<feature type="transmembrane region" description="Helical" evidence="2">
    <location>
        <begin position="245"/>
        <end position="265"/>
    </location>
</feature>
<accession>A0A857LSI8</accession>
<feature type="transmembrane region" description="Helical" evidence="2">
    <location>
        <begin position="368"/>
        <end position="389"/>
    </location>
</feature>
<protein>
    <submittedName>
        <fullName evidence="3">Uncharacterized protein</fullName>
    </submittedName>
</protein>
<dbReference type="GO" id="GO:0016717">
    <property type="term" value="F:oxidoreductase activity, acting on paired donors, with oxidation of a pair of donors resulting in the reduction of molecular oxygen to two molecules of water"/>
    <property type="evidence" value="ECO:0007669"/>
    <property type="project" value="TreeGrafter"/>
</dbReference>